<gene>
    <name evidence="1" type="ORF">U0070_019162</name>
</gene>
<proteinExistence type="predicted"/>
<accession>A0AAW0ILL4</accession>
<dbReference type="EMBL" id="JBBHLL010000114">
    <property type="protein sequence ID" value="KAK7815318.1"/>
    <property type="molecule type" value="Genomic_DNA"/>
</dbReference>
<reference evidence="1 2" key="1">
    <citation type="journal article" date="2023" name="bioRxiv">
        <title>Conserved and derived expression patterns and positive selection on dental genes reveal complex evolutionary context of ever-growing rodent molars.</title>
        <authorList>
            <person name="Calamari Z.T."/>
            <person name="Song A."/>
            <person name="Cohen E."/>
            <person name="Akter M."/>
            <person name="Roy R.D."/>
            <person name="Hallikas O."/>
            <person name="Christensen M.M."/>
            <person name="Li P."/>
            <person name="Marangoni P."/>
            <person name="Jernvall J."/>
            <person name="Klein O.D."/>
        </authorList>
    </citation>
    <scope>NUCLEOTIDE SEQUENCE [LARGE SCALE GENOMIC DNA]</scope>
    <source>
        <strain evidence="1">V071</strain>
    </source>
</reference>
<organism evidence="1 2">
    <name type="scientific">Myodes glareolus</name>
    <name type="common">Bank vole</name>
    <name type="synonym">Clethrionomys glareolus</name>
    <dbReference type="NCBI Taxonomy" id="447135"/>
    <lineage>
        <taxon>Eukaryota</taxon>
        <taxon>Metazoa</taxon>
        <taxon>Chordata</taxon>
        <taxon>Craniata</taxon>
        <taxon>Vertebrata</taxon>
        <taxon>Euteleostomi</taxon>
        <taxon>Mammalia</taxon>
        <taxon>Eutheria</taxon>
        <taxon>Euarchontoglires</taxon>
        <taxon>Glires</taxon>
        <taxon>Rodentia</taxon>
        <taxon>Myomorpha</taxon>
        <taxon>Muroidea</taxon>
        <taxon>Cricetidae</taxon>
        <taxon>Arvicolinae</taxon>
        <taxon>Myodes</taxon>
    </lineage>
</organism>
<dbReference type="Gene3D" id="3.30.160.20">
    <property type="match status" value="1"/>
</dbReference>
<dbReference type="Proteomes" id="UP001488838">
    <property type="component" value="Unassembled WGS sequence"/>
</dbReference>
<evidence type="ECO:0000313" key="1">
    <source>
        <dbReference type="EMBL" id="KAK7815318.1"/>
    </source>
</evidence>
<protein>
    <submittedName>
        <fullName evidence="1">Uncharacterized protein</fullName>
    </submittedName>
</protein>
<sequence>MAKASISFSADELLLGVPWHSGCLCVKAEETVVLARDEEWISITELGSPIDNLKIKTLEEISLFSLAIKESEMTDFFSWEQLYMTRV</sequence>
<keyword evidence="2" id="KW-1185">Reference proteome</keyword>
<dbReference type="AlphaFoldDB" id="A0AAW0ILL4"/>
<comment type="caution">
    <text evidence="1">The sequence shown here is derived from an EMBL/GenBank/DDBJ whole genome shotgun (WGS) entry which is preliminary data.</text>
</comment>
<evidence type="ECO:0000313" key="2">
    <source>
        <dbReference type="Proteomes" id="UP001488838"/>
    </source>
</evidence>
<name>A0AAW0ILL4_MYOGA</name>